<proteinExistence type="predicted"/>
<accession>A0A2U3K635</accession>
<name>A0A2U3K635_9BACT</name>
<dbReference type="EMBL" id="OMOD01000046">
    <property type="protein sequence ID" value="SPF35135.1"/>
    <property type="molecule type" value="Genomic_DNA"/>
</dbReference>
<dbReference type="Proteomes" id="UP000238701">
    <property type="component" value="Unassembled WGS sequence"/>
</dbReference>
<evidence type="ECO:0000313" key="2">
    <source>
        <dbReference type="Proteomes" id="UP000238701"/>
    </source>
</evidence>
<protein>
    <submittedName>
        <fullName evidence="1">Uncharacterized protein</fullName>
    </submittedName>
</protein>
<reference evidence="2" key="1">
    <citation type="submission" date="2018-02" db="EMBL/GenBank/DDBJ databases">
        <authorList>
            <person name="Hausmann B."/>
        </authorList>
    </citation>
    <scope>NUCLEOTIDE SEQUENCE [LARGE SCALE GENOMIC DNA]</scope>
    <source>
        <strain evidence="2">Peat soil MAG SbA1</strain>
    </source>
</reference>
<evidence type="ECO:0000313" key="1">
    <source>
        <dbReference type="EMBL" id="SPF35135.1"/>
    </source>
</evidence>
<sequence length="91" mass="10270">MNFFSSGIERGCLWQTAHDGFPENLLNESPIHWMRHPGTQPNIISILGSKTTIRHGTGGRDLDISKEGGWRSEAGIHLMYNRCRFRTRGCG</sequence>
<organism evidence="1 2">
    <name type="scientific">Candidatus Sulfotelmatobacter kueseliae</name>
    <dbReference type="NCBI Taxonomy" id="2042962"/>
    <lineage>
        <taxon>Bacteria</taxon>
        <taxon>Pseudomonadati</taxon>
        <taxon>Acidobacteriota</taxon>
        <taxon>Terriglobia</taxon>
        <taxon>Terriglobales</taxon>
        <taxon>Candidatus Korobacteraceae</taxon>
        <taxon>Candidatus Sulfotelmatobacter</taxon>
    </lineage>
</organism>
<gene>
    <name evidence="1" type="ORF">SBA1_140025</name>
</gene>
<dbReference type="AlphaFoldDB" id="A0A2U3K635"/>